<feature type="domain" description="PAC" evidence="4">
    <location>
        <begin position="252"/>
        <end position="304"/>
    </location>
</feature>
<feature type="domain" description="PAS" evidence="3">
    <location>
        <begin position="177"/>
        <end position="249"/>
    </location>
</feature>
<evidence type="ECO:0000313" key="5">
    <source>
        <dbReference type="EMBL" id="CAA9419757.1"/>
    </source>
</evidence>
<dbReference type="InterPro" id="IPR013656">
    <property type="entry name" value="PAS_4"/>
</dbReference>
<dbReference type="NCBIfam" id="TIGR00229">
    <property type="entry name" value="sensory_box"/>
    <property type="match status" value="2"/>
</dbReference>
<dbReference type="InterPro" id="IPR000014">
    <property type="entry name" value="PAS"/>
</dbReference>
<dbReference type="Gene3D" id="3.60.40.10">
    <property type="entry name" value="PPM-type phosphatase domain"/>
    <property type="match status" value="1"/>
</dbReference>
<dbReference type="InterPro" id="IPR000700">
    <property type="entry name" value="PAS-assoc_C"/>
</dbReference>
<proteinExistence type="predicted"/>
<evidence type="ECO:0000259" key="4">
    <source>
        <dbReference type="PROSITE" id="PS50113"/>
    </source>
</evidence>
<dbReference type="InterPro" id="IPR035965">
    <property type="entry name" value="PAS-like_dom_sf"/>
</dbReference>
<dbReference type="SMART" id="SM00091">
    <property type="entry name" value="PAS"/>
    <property type="match status" value="2"/>
</dbReference>
<dbReference type="InterPro" id="IPR029016">
    <property type="entry name" value="GAF-like_dom_sf"/>
</dbReference>
<dbReference type="InterPro" id="IPR036457">
    <property type="entry name" value="PPM-type-like_dom_sf"/>
</dbReference>
<dbReference type="PANTHER" id="PTHR43156">
    <property type="entry name" value="STAGE II SPORULATION PROTEIN E-RELATED"/>
    <property type="match status" value="1"/>
</dbReference>
<reference evidence="5" key="1">
    <citation type="submission" date="2020-02" db="EMBL/GenBank/DDBJ databases">
        <authorList>
            <person name="Meier V. D."/>
        </authorList>
    </citation>
    <scope>NUCLEOTIDE SEQUENCE</scope>
    <source>
        <strain evidence="5">AVDCRST_MAG35</strain>
    </source>
</reference>
<protein>
    <submittedName>
        <fullName evidence="5">Uncharacterized, RsbU-domain-containing protein</fullName>
    </submittedName>
</protein>
<evidence type="ECO:0000256" key="1">
    <source>
        <dbReference type="ARBA" id="ARBA00022801"/>
    </source>
</evidence>
<dbReference type="PROSITE" id="PS50112">
    <property type="entry name" value="PAS"/>
    <property type="match status" value="2"/>
</dbReference>
<organism evidence="5">
    <name type="scientific">uncultured Quadrisphaera sp</name>
    <dbReference type="NCBI Taxonomy" id="904978"/>
    <lineage>
        <taxon>Bacteria</taxon>
        <taxon>Bacillati</taxon>
        <taxon>Actinomycetota</taxon>
        <taxon>Actinomycetes</taxon>
        <taxon>Kineosporiales</taxon>
        <taxon>Kineosporiaceae</taxon>
        <taxon>Quadrisphaera</taxon>
        <taxon>environmental samples</taxon>
    </lineage>
</organism>
<dbReference type="InterPro" id="IPR001610">
    <property type="entry name" value="PAC"/>
</dbReference>
<dbReference type="Pfam" id="PF07228">
    <property type="entry name" value="SpoIIE"/>
    <property type="match status" value="1"/>
</dbReference>
<dbReference type="Gene3D" id="3.30.450.20">
    <property type="entry name" value="PAS domain"/>
    <property type="match status" value="2"/>
</dbReference>
<dbReference type="SUPFAM" id="SSF81606">
    <property type="entry name" value="PP2C-like"/>
    <property type="match status" value="1"/>
</dbReference>
<dbReference type="Pfam" id="PF01590">
    <property type="entry name" value="GAF"/>
    <property type="match status" value="2"/>
</dbReference>
<dbReference type="InterPro" id="IPR052016">
    <property type="entry name" value="Bact_Sigma-Reg"/>
</dbReference>
<dbReference type="EMBL" id="CADCUY010000401">
    <property type="protein sequence ID" value="CAA9419757.1"/>
    <property type="molecule type" value="Genomic_DNA"/>
</dbReference>
<dbReference type="SUPFAM" id="SSF55785">
    <property type="entry name" value="PYP-like sensor domain (PAS domain)"/>
    <property type="match status" value="2"/>
</dbReference>
<dbReference type="SMART" id="SM00086">
    <property type="entry name" value="PAC"/>
    <property type="match status" value="1"/>
</dbReference>
<dbReference type="SUPFAM" id="SSF55781">
    <property type="entry name" value="GAF domain-like"/>
    <property type="match status" value="2"/>
</dbReference>
<dbReference type="Pfam" id="PF08448">
    <property type="entry name" value="PAS_4"/>
    <property type="match status" value="1"/>
</dbReference>
<dbReference type="GO" id="GO:0016791">
    <property type="term" value="F:phosphatase activity"/>
    <property type="evidence" value="ECO:0007669"/>
    <property type="project" value="TreeGrafter"/>
</dbReference>
<dbReference type="CDD" id="cd00130">
    <property type="entry name" value="PAS"/>
    <property type="match status" value="2"/>
</dbReference>
<dbReference type="InterPro" id="IPR001932">
    <property type="entry name" value="PPM-type_phosphatase-like_dom"/>
</dbReference>
<evidence type="ECO:0000256" key="2">
    <source>
        <dbReference type="SAM" id="MobiDB-lite"/>
    </source>
</evidence>
<accession>A0A6J4PM40</accession>
<dbReference type="InterPro" id="IPR013655">
    <property type="entry name" value="PAS_fold_3"/>
</dbReference>
<dbReference type="SMART" id="SM00065">
    <property type="entry name" value="GAF"/>
    <property type="match status" value="2"/>
</dbReference>
<dbReference type="SMART" id="SM00331">
    <property type="entry name" value="PP2C_SIG"/>
    <property type="match status" value="1"/>
</dbReference>
<dbReference type="Gene3D" id="3.30.450.40">
    <property type="match status" value="2"/>
</dbReference>
<dbReference type="AlphaFoldDB" id="A0A6J4PM40"/>
<evidence type="ECO:0000259" key="3">
    <source>
        <dbReference type="PROSITE" id="PS50112"/>
    </source>
</evidence>
<gene>
    <name evidence="5" type="ORF">AVDCRST_MAG35-1910</name>
</gene>
<dbReference type="Pfam" id="PF08447">
    <property type="entry name" value="PAS_3"/>
    <property type="match status" value="1"/>
</dbReference>
<feature type="domain" description="PAS" evidence="3">
    <location>
        <begin position="298"/>
        <end position="368"/>
    </location>
</feature>
<dbReference type="PROSITE" id="PS50113">
    <property type="entry name" value="PAC"/>
    <property type="match status" value="1"/>
</dbReference>
<keyword evidence="1" id="KW-0378">Hydrolase</keyword>
<dbReference type="InterPro" id="IPR003018">
    <property type="entry name" value="GAF"/>
</dbReference>
<dbReference type="Gene3D" id="2.10.70.100">
    <property type="match status" value="1"/>
</dbReference>
<feature type="region of interest" description="Disordered" evidence="2">
    <location>
        <begin position="836"/>
        <end position="868"/>
    </location>
</feature>
<sequence length="868" mass="92073">MSETDAPSLPVGGEEEALRAAAARRLGEGPGAGPALDRLAGLAARLLGAGSAQVSLMSELQTIVGSAGMPAGMERRQETLDESLCTLPATAGAPLVVTDARADERVSAKPSVRAGLVGAYLGVPLTGGDGQVVGTLCVIDAAPRAWSEADLRVLEVLATSVVAELELSALSADVESSRLRWALAVDAAGIGTFDWDVGSGRLRWDERLLELFGHTEETFGGTIASFNERVHPEDLPGVSEEIARAVQACGEVDLEYRIVLPDGGVRWVRARGRALGGEDGRAVRLLGAAHDVTPRREADLQVARVLEAMSAAFYSLDRDWRFTYVNAEAERMLGREREELLGRSLWEAFPAAAGSVFEDTYREALASGRPRTAEAYYPAPLDGWFELRVWPGPDGIGVYFLDITARRRLQEQSERSTARLALVAEVVAELSVILDTATAVQRLAELVVPTLGDWCVVTLLDDDGRAREVGSWHVDPAQRGLVSAYARARRGELSRVPAAARSLLTGRATVVPQVPAAGMAEHLGEEAAELLARLAPGSALVVPLRGRGRSLGILGLGIRARGGQLADLSAEVAEDVAARAGLALDNLRLYDEQRRLAEGLQRSLLTDPPQPDHGQIVVRYRPAAQAAQVGGDWYDAFLQSDGATVLVIGDVVGHDTAAAAAMGQLRGLLRGIGYHTGAGPAEVLAGLDAAMAGLSIGTTATAVVARLEQTPEQLEQGLTVVRWSNAGHPPPFWITADGRVGSLSPERSDGTDLLLGIDPGTRRRERVVTLGRGATLLLFTDGLVERRDQGLDEGLALLHEVLVELADRPLDELCDEVLARLVPVRSEDDVALVAVRLHPQDEPRPAEAGPRRTPPGVPPPPDGALSGT</sequence>
<dbReference type="PANTHER" id="PTHR43156:SF2">
    <property type="entry name" value="STAGE II SPORULATION PROTEIN E"/>
    <property type="match status" value="1"/>
</dbReference>
<name>A0A6J4PM40_9ACTN</name>
<feature type="compositionally biased region" description="Pro residues" evidence="2">
    <location>
        <begin position="852"/>
        <end position="862"/>
    </location>
</feature>